<feature type="region of interest" description="Disordered" evidence="1">
    <location>
        <begin position="26"/>
        <end position="55"/>
    </location>
</feature>
<protein>
    <submittedName>
        <fullName evidence="2">Uncharacterized protein</fullName>
    </submittedName>
</protein>
<dbReference type="AlphaFoldDB" id="A0A978VQZ1"/>
<organism evidence="2 3">
    <name type="scientific">Ziziphus jujuba var. spinosa</name>
    <dbReference type="NCBI Taxonomy" id="714518"/>
    <lineage>
        <taxon>Eukaryota</taxon>
        <taxon>Viridiplantae</taxon>
        <taxon>Streptophyta</taxon>
        <taxon>Embryophyta</taxon>
        <taxon>Tracheophyta</taxon>
        <taxon>Spermatophyta</taxon>
        <taxon>Magnoliopsida</taxon>
        <taxon>eudicotyledons</taxon>
        <taxon>Gunneridae</taxon>
        <taxon>Pentapetalae</taxon>
        <taxon>rosids</taxon>
        <taxon>fabids</taxon>
        <taxon>Rosales</taxon>
        <taxon>Rhamnaceae</taxon>
        <taxon>Paliureae</taxon>
        <taxon>Ziziphus</taxon>
    </lineage>
</organism>
<evidence type="ECO:0000256" key="1">
    <source>
        <dbReference type="SAM" id="MobiDB-lite"/>
    </source>
</evidence>
<evidence type="ECO:0000313" key="2">
    <source>
        <dbReference type="EMBL" id="KAH7537966.1"/>
    </source>
</evidence>
<dbReference type="Proteomes" id="UP000813462">
    <property type="component" value="Unassembled WGS sequence"/>
</dbReference>
<accession>A0A978VQZ1</accession>
<dbReference type="PANTHER" id="PTHR35320">
    <property type="entry name" value="ATP-DEPENDENT CLP PROTEASE ATP-BINDING SUBUNIT"/>
    <property type="match status" value="1"/>
</dbReference>
<reference evidence="2" key="1">
    <citation type="journal article" date="2021" name="Front. Plant Sci.">
        <title>Chromosome-Scale Genome Assembly for Chinese Sour Jujube and Insights Into Its Genome Evolution and Domestication Signature.</title>
        <authorList>
            <person name="Shen L.-Y."/>
            <person name="Luo H."/>
            <person name="Wang X.-L."/>
            <person name="Wang X.-M."/>
            <person name="Qiu X.-J."/>
            <person name="Liu H."/>
            <person name="Zhou S.-S."/>
            <person name="Jia K.-H."/>
            <person name="Nie S."/>
            <person name="Bao Y.-T."/>
            <person name="Zhang R.-G."/>
            <person name="Yun Q.-Z."/>
            <person name="Chai Y.-H."/>
            <person name="Lu J.-Y."/>
            <person name="Li Y."/>
            <person name="Zhao S.-W."/>
            <person name="Mao J.-F."/>
            <person name="Jia S.-G."/>
            <person name="Mao Y.-M."/>
        </authorList>
    </citation>
    <scope>NUCLEOTIDE SEQUENCE</scope>
    <source>
        <strain evidence="2">AT0</strain>
        <tissue evidence="2">Leaf</tissue>
    </source>
</reference>
<feature type="compositionally biased region" description="Low complexity" evidence="1">
    <location>
        <begin position="31"/>
        <end position="47"/>
    </location>
</feature>
<evidence type="ECO:0000313" key="3">
    <source>
        <dbReference type="Proteomes" id="UP000813462"/>
    </source>
</evidence>
<sequence length="249" mass="27047">MGCRINPSNPPFLFKPSAEKLRPRLKTITFSSSPSSSSQNQQRPPSSFATPDTQTQLPKSEIYSVDFKTLKACKLGISQYPDFEYNAEGGRGTGSGKKVTENSLTDEIISVSFDLNTVYIPPLKSATTKFLGLPLPPFLKIDIVPELFQGSINKESGKVGLEFKAKFWFSVGSIYKAPPLLVETMLTSEESNGTMRSGKGERLDENGNCRLVGVATVDPIDDFLMNSFLGLPTECLADLSAIISLSASS</sequence>
<dbReference type="OrthoDB" id="2019561at2759"/>
<dbReference type="EMBL" id="JAEACU010000003">
    <property type="protein sequence ID" value="KAH7537966.1"/>
    <property type="molecule type" value="Genomic_DNA"/>
</dbReference>
<gene>
    <name evidence="2" type="ORF">FEM48_Zijuj03G0149100</name>
</gene>
<name>A0A978VQZ1_ZIZJJ</name>
<proteinExistence type="predicted"/>
<comment type="caution">
    <text evidence="2">The sequence shown here is derived from an EMBL/GenBank/DDBJ whole genome shotgun (WGS) entry which is preliminary data.</text>
</comment>
<dbReference type="PANTHER" id="PTHR35320:SF1">
    <property type="entry name" value="ATP-DEPENDENT CLP PROTEASE ATP-BINDING SUBUNIT"/>
    <property type="match status" value="1"/>
</dbReference>